<evidence type="ECO:0000313" key="2">
    <source>
        <dbReference type="EMBL" id="OMJ67153.1"/>
    </source>
</evidence>
<reference evidence="2 3" key="1">
    <citation type="submission" date="2016-11" db="EMBL/GenBank/DDBJ databases">
        <title>The macronuclear genome of Stentor coeruleus: a giant cell with tiny introns.</title>
        <authorList>
            <person name="Slabodnick M."/>
            <person name="Ruby J.G."/>
            <person name="Reiff S.B."/>
            <person name="Swart E.C."/>
            <person name="Gosai S."/>
            <person name="Prabakaran S."/>
            <person name="Witkowska E."/>
            <person name="Larue G.E."/>
            <person name="Fisher S."/>
            <person name="Freeman R.M."/>
            <person name="Gunawardena J."/>
            <person name="Chu W."/>
            <person name="Stover N.A."/>
            <person name="Gregory B.D."/>
            <person name="Nowacki M."/>
            <person name="Derisi J."/>
            <person name="Roy S.W."/>
            <person name="Marshall W.F."/>
            <person name="Sood P."/>
        </authorList>
    </citation>
    <scope>NUCLEOTIDE SEQUENCE [LARGE SCALE GENOMIC DNA]</scope>
    <source>
        <strain evidence="2">WM001</strain>
    </source>
</reference>
<accession>A0A1R2ARI5</accession>
<keyword evidence="1" id="KW-0812">Transmembrane</keyword>
<evidence type="ECO:0000313" key="3">
    <source>
        <dbReference type="Proteomes" id="UP000187209"/>
    </source>
</evidence>
<dbReference type="AlphaFoldDB" id="A0A1R2ARI5"/>
<feature type="transmembrane region" description="Helical" evidence="1">
    <location>
        <begin position="235"/>
        <end position="260"/>
    </location>
</feature>
<protein>
    <submittedName>
        <fullName evidence="2">Uncharacterized protein</fullName>
    </submittedName>
</protein>
<keyword evidence="1" id="KW-0472">Membrane</keyword>
<evidence type="ECO:0000256" key="1">
    <source>
        <dbReference type="SAM" id="Phobius"/>
    </source>
</evidence>
<organism evidence="2 3">
    <name type="scientific">Stentor coeruleus</name>
    <dbReference type="NCBI Taxonomy" id="5963"/>
    <lineage>
        <taxon>Eukaryota</taxon>
        <taxon>Sar</taxon>
        <taxon>Alveolata</taxon>
        <taxon>Ciliophora</taxon>
        <taxon>Postciliodesmatophora</taxon>
        <taxon>Heterotrichea</taxon>
        <taxon>Heterotrichida</taxon>
        <taxon>Stentoridae</taxon>
        <taxon>Stentor</taxon>
    </lineage>
</organism>
<name>A0A1R2ARI5_9CILI</name>
<keyword evidence="1" id="KW-1133">Transmembrane helix</keyword>
<dbReference type="Proteomes" id="UP000187209">
    <property type="component" value="Unassembled WGS sequence"/>
</dbReference>
<keyword evidence="3" id="KW-1185">Reference proteome</keyword>
<feature type="transmembrane region" description="Helical" evidence="1">
    <location>
        <begin position="52"/>
        <end position="75"/>
    </location>
</feature>
<dbReference type="EMBL" id="MPUH01001555">
    <property type="protein sequence ID" value="OMJ67153.1"/>
    <property type="molecule type" value="Genomic_DNA"/>
</dbReference>
<proteinExistence type="predicted"/>
<comment type="caution">
    <text evidence="2">The sequence shown here is derived from an EMBL/GenBank/DDBJ whole genome shotgun (WGS) entry which is preliminary data.</text>
</comment>
<gene>
    <name evidence="2" type="ORF">SteCoe_35769</name>
</gene>
<sequence length="289" mass="33426">MLTNSVNKSQTIVKNAIFQRLDTYSSTIEKENHELIFEESSIKFEIKSKYQLIIRVAILILFSIGAMLIISEVLYKQSQKTIIFNNEIFNNLMIQSTKIWQFGFFTLGALADKGPYEYSEFADLVIYPDYMNSINKTLLEIKDLQYVIEQHSIEGKISNKIADLLYFNASSYSDNENLGIFTVVNDLFDDSKNYIYAKSDLNVDSLQKYAYSVRNTAFALRNISFYSNDIMKNEVLYTCFILELFFTLMVVLLITLSICINFKHLIHEGKVLESTKSLKSIFENAQKDI</sequence>